<dbReference type="OrthoDB" id="6653642at2"/>
<dbReference type="Pfam" id="PF00535">
    <property type="entry name" value="Glycos_transf_2"/>
    <property type="match status" value="1"/>
</dbReference>
<dbReference type="GO" id="GO:0016757">
    <property type="term" value="F:glycosyltransferase activity"/>
    <property type="evidence" value="ECO:0007669"/>
    <property type="project" value="UniProtKB-KW"/>
</dbReference>
<accession>A0A2W7N994</accession>
<dbReference type="Pfam" id="PF02709">
    <property type="entry name" value="Glyco_transf_7C"/>
    <property type="match status" value="1"/>
</dbReference>
<evidence type="ECO:0000313" key="7">
    <source>
        <dbReference type="Proteomes" id="UP000248916"/>
    </source>
</evidence>
<dbReference type="AlphaFoldDB" id="A0A2W7N994"/>
<comment type="caution">
    <text evidence="6">The sequence shown here is derived from an EMBL/GenBank/DDBJ whole genome shotgun (WGS) entry which is preliminary data.</text>
</comment>
<reference evidence="6 7" key="1">
    <citation type="submission" date="2018-06" db="EMBL/GenBank/DDBJ databases">
        <title>Genomic Encyclopedia of Archaeal and Bacterial Type Strains, Phase II (KMG-II): from individual species to whole genera.</title>
        <authorList>
            <person name="Goeker M."/>
        </authorList>
    </citation>
    <scope>NUCLEOTIDE SEQUENCE [LARGE SCALE GENOMIC DNA]</scope>
    <source>
        <strain evidence="6 7">DSM 22009</strain>
    </source>
</reference>
<evidence type="ECO:0000256" key="1">
    <source>
        <dbReference type="ARBA" id="ARBA00006739"/>
    </source>
</evidence>
<comment type="similarity">
    <text evidence="1">Belongs to the glycosyltransferase 2 family.</text>
</comment>
<name>A0A2W7N994_9RHOB</name>
<dbReference type="PANTHER" id="PTHR43179:SF12">
    <property type="entry name" value="GALACTOFURANOSYLTRANSFERASE GLFT2"/>
    <property type="match status" value="1"/>
</dbReference>
<dbReference type="Gene3D" id="3.90.550.10">
    <property type="entry name" value="Spore Coat Polysaccharide Biosynthesis Protein SpsA, Chain A"/>
    <property type="match status" value="1"/>
</dbReference>
<keyword evidence="7" id="KW-1185">Reference proteome</keyword>
<dbReference type="RefSeq" id="WP_111537232.1">
    <property type="nucleotide sequence ID" value="NZ_QKZL01000007.1"/>
</dbReference>
<evidence type="ECO:0000313" key="6">
    <source>
        <dbReference type="EMBL" id="PZX16223.1"/>
    </source>
</evidence>
<keyword evidence="2" id="KW-0328">Glycosyltransferase</keyword>
<organism evidence="6 7">
    <name type="scientific">Palleronia aestuarii</name>
    <dbReference type="NCBI Taxonomy" id="568105"/>
    <lineage>
        <taxon>Bacteria</taxon>
        <taxon>Pseudomonadati</taxon>
        <taxon>Pseudomonadota</taxon>
        <taxon>Alphaproteobacteria</taxon>
        <taxon>Rhodobacterales</taxon>
        <taxon>Roseobacteraceae</taxon>
        <taxon>Palleronia</taxon>
    </lineage>
</organism>
<sequence>MNEAVSVLTIAAGRADHLANVVRGLAAQTRPPAELIIAVMQGATFGDLPQAPFPVRQVLVPPRPNLPLAAARNAAARAAQSEILAFVDVDCIPGPDFVADYASIMAETDGLLMGEVGYLPAGAAAEIDFDRFEAVAERHPDRRGPPARGRSVLCNDYRCFWSLTFAMRAADFHRAGGFDERYEGYGGEDTDFGRTLDACGIPMYWITGAKVFHQHHPHCMPPVHHVASVVRNAELFATKWGHRTMEHWLYAFRRLGLVEDTERGLRILRAPDAEVMALCTQQADMPYATTRRVLDLLDGKNGALPPEAQRREMVEAAQSALLTARAGG</sequence>
<keyword evidence="3 6" id="KW-0808">Transferase</keyword>
<dbReference type="PANTHER" id="PTHR43179">
    <property type="entry name" value="RHAMNOSYLTRANSFERASE WBBL"/>
    <property type="match status" value="1"/>
</dbReference>
<dbReference type="SUPFAM" id="SSF53448">
    <property type="entry name" value="Nucleotide-diphospho-sugar transferases"/>
    <property type="match status" value="1"/>
</dbReference>
<protein>
    <submittedName>
        <fullName evidence="6">GT2 family glycosyltransferase</fullName>
    </submittedName>
</protein>
<evidence type="ECO:0000259" key="5">
    <source>
        <dbReference type="Pfam" id="PF02709"/>
    </source>
</evidence>
<dbReference type="InterPro" id="IPR029044">
    <property type="entry name" value="Nucleotide-diphossugar_trans"/>
</dbReference>
<dbReference type="InterPro" id="IPR027791">
    <property type="entry name" value="Galactosyl_T_C"/>
</dbReference>
<evidence type="ECO:0000256" key="2">
    <source>
        <dbReference type="ARBA" id="ARBA00022676"/>
    </source>
</evidence>
<dbReference type="Proteomes" id="UP000248916">
    <property type="component" value="Unassembled WGS sequence"/>
</dbReference>
<evidence type="ECO:0000259" key="4">
    <source>
        <dbReference type="Pfam" id="PF00535"/>
    </source>
</evidence>
<dbReference type="EMBL" id="QKZL01000007">
    <property type="protein sequence ID" value="PZX16223.1"/>
    <property type="molecule type" value="Genomic_DNA"/>
</dbReference>
<dbReference type="InterPro" id="IPR001173">
    <property type="entry name" value="Glyco_trans_2-like"/>
</dbReference>
<proteinExistence type="inferred from homology"/>
<feature type="domain" description="Glycosyltransferase 2-like" evidence="4">
    <location>
        <begin position="65"/>
        <end position="107"/>
    </location>
</feature>
<feature type="domain" description="Galactosyltransferase C-terminal" evidence="5">
    <location>
        <begin position="156"/>
        <end position="208"/>
    </location>
</feature>
<gene>
    <name evidence="6" type="ORF">LX81_02074</name>
</gene>
<evidence type="ECO:0000256" key="3">
    <source>
        <dbReference type="ARBA" id="ARBA00022679"/>
    </source>
</evidence>